<dbReference type="AlphaFoldDB" id="A0A6N3BA20"/>
<evidence type="ECO:0000313" key="1">
    <source>
        <dbReference type="EMBL" id="VYT99923.1"/>
    </source>
</evidence>
<accession>A0A6N3BA20</accession>
<protein>
    <submittedName>
        <fullName evidence="1">Uncharacterized protein</fullName>
    </submittedName>
</protein>
<name>A0A6N3BA20_CLODI</name>
<dbReference type="EMBL" id="CACRUR010000004">
    <property type="protein sequence ID" value="VYT99923.1"/>
    <property type="molecule type" value="Genomic_DNA"/>
</dbReference>
<proteinExistence type="predicted"/>
<organism evidence="1">
    <name type="scientific">Clostridioides difficile</name>
    <name type="common">Peptoclostridium difficile</name>
    <dbReference type="NCBI Taxonomy" id="1496"/>
    <lineage>
        <taxon>Bacteria</taxon>
        <taxon>Bacillati</taxon>
        <taxon>Bacillota</taxon>
        <taxon>Clostridia</taxon>
        <taxon>Peptostreptococcales</taxon>
        <taxon>Peptostreptococcaceae</taxon>
        <taxon>Clostridioides</taxon>
    </lineage>
</organism>
<gene>
    <name evidence="1" type="ORF">PDLFYP43_02403</name>
</gene>
<sequence>MSQNRYLVLAVGNLAGISNLKNLEKIYAQYIRKKIILRFSCCLKERERGCRSDFTGVYTRIKRYLRTNKNREWIKVVND</sequence>
<reference evidence="1" key="1">
    <citation type="submission" date="2019-11" db="EMBL/GenBank/DDBJ databases">
        <authorList>
            <person name="Feng L."/>
        </authorList>
    </citation>
    <scope>NUCLEOTIDE SEQUENCE</scope>
    <source>
        <strain evidence="1">PdifficileLFYP43</strain>
    </source>
</reference>